<feature type="binding site" evidence="2">
    <location>
        <position position="50"/>
    </location>
    <ligand>
        <name>Mg(2+)</name>
        <dbReference type="ChEBI" id="CHEBI:18420"/>
        <label>4</label>
    </ligand>
</feature>
<comment type="catalytic activity">
    <reaction evidence="2">
        <text>thiamine phosphate + ATP = thiamine diphosphate + ADP</text>
        <dbReference type="Rhea" id="RHEA:15913"/>
        <dbReference type="ChEBI" id="CHEBI:30616"/>
        <dbReference type="ChEBI" id="CHEBI:37575"/>
        <dbReference type="ChEBI" id="CHEBI:58937"/>
        <dbReference type="ChEBI" id="CHEBI:456216"/>
        <dbReference type="EC" id="2.7.4.16"/>
    </reaction>
</comment>
<feature type="binding site" evidence="2">
    <location>
        <position position="128"/>
    </location>
    <ligand>
        <name>Mg(2+)</name>
        <dbReference type="ChEBI" id="CHEBI:18420"/>
        <label>1</label>
    </ligand>
</feature>
<dbReference type="AlphaFoldDB" id="A0A178MPX1"/>
<keyword evidence="2" id="KW-0067">ATP-binding</keyword>
<keyword evidence="2" id="KW-0547">Nucleotide-binding</keyword>
<feature type="binding site" evidence="2">
    <location>
        <position position="80"/>
    </location>
    <ligand>
        <name>Mg(2+)</name>
        <dbReference type="ChEBI" id="CHEBI:18420"/>
        <label>4</label>
    </ligand>
</feature>
<dbReference type="Pfam" id="PF00586">
    <property type="entry name" value="AIRS"/>
    <property type="match status" value="1"/>
</dbReference>
<reference evidence="5 6" key="1">
    <citation type="submission" date="2016-04" db="EMBL/GenBank/DDBJ databases">
        <title>Draft genome sequence of freshwater magnetotactic bacteria Magnetospirillum marisnigri SP-1 and Magnetospirillum moscoviense BB-1.</title>
        <authorList>
            <person name="Koziaeva V."/>
            <person name="Dziuba M.V."/>
            <person name="Ivanov T.M."/>
            <person name="Kuznetsov B."/>
            <person name="Grouzdev D.S."/>
        </authorList>
    </citation>
    <scope>NUCLEOTIDE SEQUENCE [LARGE SCALE GENOMIC DNA]</scope>
    <source>
        <strain evidence="5 6">SP-1</strain>
    </source>
</reference>
<proteinExistence type="inferred from homology"/>
<gene>
    <name evidence="2" type="primary">thiL</name>
    <name evidence="5" type="ORF">A6A04_17280</name>
</gene>
<feature type="binding site" evidence="2">
    <location>
        <position position="154"/>
    </location>
    <ligand>
        <name>ATP</name>
        <dbReference type="ChEBI" id="CHEBI:30616"/>
    </ligand>
</feature>
<feature type="binding site" evidence="2">
    <location>
        <position position="59"/>
    </location>
    <ligand>
        <name>substrate</name>
    </ligand>
</feature>
<dbReference type="RefSeq" id="WP_068491973.1">
    <property type="nucleotide sequence ID" value="NZ_LWQT01000049.1"/>
</dbReference>
<evidence type="ECO:0000313" key="6">
    <source>
        <dbReference type="Proteomes" id="UP000078428"/>
    </source>
</evidence>
<comment type="caution">
    <text evidence="2">Lacks conserved residue(s) required for the propagation of feature annotation.</text>
</comment>
<dbReference type="InterPro" id="IPR010918">
    <property type="entry name" value="PurM-like_C_dom"/>
</dbReference>
<evidence type="ECO:0000256" key="2">
    <source>
        <dbReference type="HAMAP-Rule" id="MF_02128"/>
    </source>
</evidence>
<keyword evidence="2" id="KW-0460">Magnesium</keyword>
<feature type="binding site" evidence="2">
    <location>
        <position position="35"/>
    </location>
    <ligand>
        <name>Mg(2+)</name>
        <dbReference type="ChEBI" id="CHEBI:18420"/>
        <label>4</label>
    </ligand>
</feature>
<feature type="binding site" evidence="2">
    <location>
        <begin position="127"/>
        <end position="128"/>
    </location>
    <ligand>
        <name>ATP</name>
        <dbReference type="ChEBI" id="CHEBI:30616"/>
    </ligand>
</feature>
<feature type="binding site" evidence="2">
    <location>
        <position position="35"/>
    </location>
    <ligand>
        <name>Mg(2+)</name>
        <dbReference type="ChEBI" id="CHEBI:18420"/>
        <label>3</label>
    </ligand>
</feature>
<feature type="binding site" evidence="2">
    <location>
        <position position="272"/>
    </location>
    <ligand>
        <name>substrate</name>
    </ligand>
</feature>
<keyword evidence="2" id="KW-0808">Transferase</keyword>
<comment type="pathway">
    <text evidence="2">Cofactor biosynthesis; thiamine diphosphate biosynthesis; thiamine diphosphate from thiamine phosphate: step 1/1.</text>
</comment>
<dbReference type="GO" id="GO:0000287">
    <property type="term" value="F:magnesium ion binding"/>
    <property type="evidence" value="ECO:0007669"/>
    <property type="project" value="UniProtKB-UniRule"/>
</dbReference>
<dbReference type="NCBIfam" id="TIGR01379">
    <property type="entry name" value="thiL"/>
    <property type="match status" value="1"/>
</dbReference>
<keyword evidence="1 2" id="KW-0784">Thiamine biosynthesis</keyword>
<dbReference type="EC" id="2.7.4.16" evidence="2"/>
<evidence type="ECO:0000313" key="5">
    <source>
        <dbReference type="EMBL" id="OAN50850.1"/>
    </source>
</evidence>
<keyword evidence="6" id="KW-1185">Reference proteome</keyword>
<feature type="binding site" evidence="2">
    <location>
        <position position="52"/>
    </location>
    <ligand>
        <name>Mg(2+)</name>
        <dbReference type="ChEBI" id="CHEBI:18420"/>
        <label>1</label>
    </ligand>
</feature>
<protein>
    <recommendedName>
        <fullName evidence="2">Thiamine-monophosphate kinase</fullName>
        <shortName evidence="2">TMP kinase</shortName>
        <shortName evidence="2">Thiamine-phosphate kinase</shortName>
        <ecNumber evidence="2">2.7.4.16</ecNumber>
    </recommendedName>
</protein>
<feature type="binding site" evidence="2">
    <location>
        <position position="80"/>
    </location>
    <ligand>
        <name>Mg(2+)</name>
        <dbReference type="ChEBI" id="CHEBI:18420"/>
        <label>2</label>
    </ligand>
</feature>
<comment type="caution">
    <text evidence="5">The sequence shown here is derived from an EMBL/GenBank/DDBJ whole genome shotgun (WGS) entry which is preliminary data.</text>
</comment>
<evidence type="ECO:0000259" key="3">
    <source>
        <dbReference type="Pfam" id="PF00586"/>
    </source>
</evidence>
<dbReference type="InterPro" id="IPR036921">
    <property type="entry name" value="PurM-like_N_sf"/>
</dbReference>
<dbReference type="PANTHER" id="PTHR30270:SF0">
    <property type="entry name" value="THIAMINE-MONOPHOSPHATE KINASE"/>
    <property type="match status" value="1"/>
</dbReference>
<feature type="binding site" evidence="2">
    <location>
        <position position="220"/>
    </location>
    <ligand>
        <name>Mg(2+)</name>
        <dbReference type="ChEBI" id="CHEBI:18420"/>
        <label>3</label>
    </ligand>
</feature>
<comment type="function">
    <text evidence="2">Catalyzes the ATP-dependent phosphorylation of thiamine-monophosphate (TMP) to form thiamine-pyrophosphate (TPP), the active form of vitamin B1.</text>
</comment>
<dbReference type="STRING" id="1285242.A6A04_17280"/>
<dbReference type="Pfam" id="PF02769">
    <property type="entry name" value="AIRS_C"/>
    <property type="match status" value="1"/>
</dbReference>
<dbReference type="PIRSF" id="PIRSF005303">
    <property type="entry name" value="Thiam_monoph_kin"/>
    <property type="match status" value="1"/>
</dbReference>
<dbReference type="PANTHER" id="PTHR30270">
    <property type="entry name" value="THIAMINE-MONOPHOSPHATE KINASE"/>
    <property type="match status" value="1"/>
</dbReference>
<evidence type="ECO:0000256" key="1">
    <source>
        <dbReference type="ARBA" id="ARBA00022977"/>
    </source>
</evidence>
<dbReference type="GO" id="GO:0009229">
    <property type="term" value="P:thiamine diphosphate biosynthetic process"/>
    <property type="evidence" value="ECO:0007669"/>
    <property type="project" value="UniProtKB-UniRule"/>
</dbReference>
<dbReference type="Gene3D" id="3.30.1330.10">
    <property type="entry name" value="PurM-like, N-terminal domain"/>
    <property type="match status" value="1"/>
</dbReference>
<dbReference type="HAMAP" id="MF_02128">
    <property type="entry name" value="TMP_kinase"/>
    <property type="match status" value="1"/>
</dbReference>
<sequence length="334" mass="34171">MSTTGAQAPDEFGLIAELFAPLSAGCPGALNLTDDAAFLAAEPGFDTVATMDAMVAGVHFLPDDPPELIARKLVRVNLSDLAAKGAVPRHLMLAAAFPKGTGMDWLRAFAEGLRQDVEEFGVSLIGGDTVATPGPLTLSLTALGRVEAGRGLRRSGAVPGDHVYVSGSIGDGALGLLAVQGRLAGLPPDAVATLAGRYRLPQPRIVLGPALVGLARASMDVSDGLVQDLGHICRVSGVSAVIEAERVPLSDAARAAVAMDQSLLALVLTGGDDYELLFTVPAGAARGIESLARRTGVALTRIGRIEAATQAAGVSVVDADGVVVPLPRGGWRHF</sequence>
<dbReference type="GO" id="GO:0009030">
    <property type="term" value="F:thiamine-phosphate kinase activity"/>
    <property type="evidence" value="ECO:0007669"/>
    <property type="project" value="UniProtKB-UniRule"/>
</dbReference>
<feature type="binding site" evidence="2">
    <location>
        <position position="80"/>
    </location>
    <ligand>
        <name>Mg(2+)</name>
        <dbReference type="ChEBI" id="CHEBI:18420"/>
        <label>3</label>
    </ligand>
</feature>
<dbReference type="InterPro" id="IPR016188">
    <property type="entry name" value="PurM-like_N"/>
</dbReference>
<dbReference type="UniPathway" id="UPA00060">
    <property type="reaction ID" value="UER00142"/>
</dbReference>
<dbReference type="EMBL" id="LWQT01000049">
    <property type="protein sequence ID" value="OAN50850.1"/>
    <property type="molecule type" value="Genomic_DNA"/>
</dbReference>
<comment type="similarity">
    <text evidence="2">Belongs to the thiamine-monophosphate kinase family.</text>
</comment>
<dbReference type="GO" id="GO:0009228">
    <property type="term" value="P:thiamine biosynthetic process"/>
    <property type="evidence" value="ECO:0007669"/>
    <property type="project" value="UniProtKB-KW"/>
</dbReference>
<dbReference type="CDD" id="cd02194">
    <property type="entry name" value="ThiL"/>
    <property type="match status" value="1"/>
</dbReference>
<dbReference type="SUPFAM" id="SSF55326">
    <property type="entry name" value="PurM N-terminal domain-like"/>
    <property type="match status" value="1"/>
</dbReference>
<accession>A0A178MPX1</accession>
<feature type="binding site" evidence="2">
    <location>
        <position position="223"/>
    </location>
    <ligand>
        <name>Mg(2+)</name>
        <dbReference type="ChEBI" id="CHEBI:18420"/>
        <label>5</label>
    </ligand>
</feature>
<organism evidence="5 6">
    <name type="scientific">Paramagnetospirillum marisnigri</name>
    <dbReference type="NCBI Taxonomy" id="1285242"/>
    <lineage>
        <taxon>Bacteria</taxon>
        <taxon>Pseudomonadati</taxon>
        <taxon>Pseudomonadota</taxon>
        <taxon>Alphaproteobacteria</taxon>
        <taxon>Rhodospirillales</taxon>
        <taxon>Magnetospirillaceae</taxon>
        <taxon>Paramagnetospirillum</taxon>
    </lineage>
</organism>
<feature type="binding site" evidence="2">
    <location>
        <position position="52"/>
    </location>
    <ligand>
        <name>Mg(2+)</name>
        <dbReference type="ChEBI" id="CHEBI:18420"/>
        <label>2</label>
    </ligand>
</feature>
<keyword evidence="2 5" id="KW-0418">Kinase</keyword>
<dbReference type="OrthoDB" id="9802811at2"/>
<dbReference type="InterPro" id="IPR036676">
    <property type="entry name" value="PurM-like_C_sf"/>
</dbReference>
<dbReference type="SUPFAM" id="SSF56042">
    <property type="entry name" value="PurM C-terminal domain-like"/>
    <property type="match status" value="1"/>
</dbReference>
<dbReference type="InterPro" id="IPR006283">
    <property type="entry name" value="ThiL-like"/>
</dbReference>
<dbReference type="Proteomes" id="UP000078428">
    <property type="component" value="Unassembled WGS sequence"/>
</dbReference>
<feature type="binding site" evidence="2">
    <location>
        <position position="222"/>
    </location>
    <ligand>
        <name>ATP</name>
        <dbReference type="ChEBI" id="CHEBI:30616"/>
    </ligand>
</feature>
<feature type="domain" description="PurM-like C-terminal" evidence="4">
    <location>
        <begin position="159"/>
        <end position="309"/>
    </location>
</feature>
<dbReference type="GO" id="GO:0005524">
    <property type="term" value="F:ATP binding"/>
    <property type="evidence" value="ECO:0007669"/>
    <property type="project" value="UniProtKB-UniRule"/>
</dbReference>
<name>A0A178MPX1_9PROT</name>
<evidence type="ECO:0000259" key="4">
    <source>
        <dbReference type="Pfam" id="PF02769"/>
    </source>
</evidence>
<keyword evidence="2" id="KW-0479">Metal-binding</keyword>
<comment type="miscellaneous">
    <text evidence="2">Reaction mechanism of ThiL seems to utilize a direct, inline transfer of the gamma-phosphate of ATP to TMP rather than a phosphorylated enzyme intermediate.</text>
</comment>
<feature type="domain" description="PurM-like N-terminal" evidence="3">
    <location>
        <begin position="34"/>
        <end position="146"/>
    </location>
</feature>
<feature type="binding site" evidence="2">
    <location>
        <position position="331"/>
    </location>
    <ligand>
        <name>substrate</name>
    </ligand>
</feature>
<dbReference type="Gene3D" id="3.90.650.10">
    <property type="entry name" value="PurM-like C-terminal domain"/>
    <property type="match status" value="1"/>
</dbReference>